<evidence type="ECO:0000313" key="5">
    <source>
        <dbReference type="Proteomes" id="UP000591131"/>
    </source>
</evidence>
<dbReference type="InterPro" id="IPR045122">
    <property type="entry name" value="Csc1-like"/>
</dbReference>
<feature type="transmembrane region" description="Helical" evidence="2">
    <location>
        <begin position="290"/>
        <end position="308"/>
    </location>
</feature>
<feature type="domain" description="CSC1/OSCA1-like 7TM region" evidence="3">
    <location>
        <begin position="425"/>
        <end position="512"/>
    </location>
</feature>
<dbReference type="EMBL" id="JAAPAO010000385">
    <property type="protein sequence ID" value="KAF4661250.1"/>
    <property type="molecule type" value="Genomic_DNA"/>
</dbReference>
<gene>
    <name evidence="4" type="primary">TMEM63C</name>
    <name evidence="4" type="ORF">FOL47_006771</name>
</gene>
<dbReference type="OrthoDB" id="441574at2759"/>
<dbReference type="PANTHER" id="PTHR13018">
    <property type="entry name" value="PROBABLE MEMBRANE PROTEIN DUF221-RELATED"/>
    <property type="match status" value="1"/>
</dbReference>
<evidence type="ECO:0000256" key="2">
    <source>
        <dbReference type="SAM" id="Phobius"/>
    </source>
</evidence>
<dbReference type="GO" id="GO:0005227">
    <property type="term" value="F:calcium-activated cation channel activity"/>
    <property type="evidence" value="ECO:0007669"/>
    <property type="project" value="InterPro"/>
</dbReference>
<evidence type="ECO:0000259" key="3">
    <source>
        <dbReference type="Pfam" id="PF02714"/>
    </source>
</evidence>
<dbReference type="InterPro" id="IPR003864">
    <property type="entry name" value="CSC1/OSCA1-like_7TM"/>
</dbReference>
<feature type="compositionally biased region" description="Acidic residues" evidence="1">
    <location>
        <begin position="649"/>
        <end position="658"/>
    </location>
</feature>
<dbReference type="Pfam" id="PF02714">
    <property type="entry name" value="RSN1_7TM"/>
    <property type="match status" value="2"/>
</dbReference>
<dbReference type="AlphaFoldDB" id="A0A7J6LQI2"/>
<dbReference type="Proteomes" id="UP000591131">
    <property type="component" value="Unassembled WGS sequence"/>
</dbReference>
<feature type="transmembrane region" description="Helical" evidence="2">
    <location>
        <begin position="248"/>
        <end position="269"/>
    </location>
</feature>
<keyword evidence="2" id="KW-1133">Transmembrane helix</keyword>
<feature type="region of interest" description="Disordered" evidence="1">
    <location>
        <begin position="627"/>
        <end position="675"/>
    </location>
</feature>
<feature type="transmembrane region" description="Helical" evidence="2">
    <location>
        <begin position="493"/>
        <end position="515"/>
    </location>
</feature>
<evidence type="ECO:0000313" key="4">
    <source>
        <dbReference type="EMBL" id="KAF4661250.1"/>
    </source>
</evidence>
<organism evidence="4 5">
    <name type="scientific">Perkinsus chesapeaki</name>
    <name type="common">Clam parasite</name>
    <name type="synonym">Perkinsus andrewsi</name>
    <dbReference type="NCBI Taxonomy" id="330153"/>
    <lineage>
        <taxon>Eukaryota</taxon>
        <taxon>Sar</taxon>
        <taxon>Alveolata</taxon>
        <taxon>Perkinsozoa</taxon>
        <taxon>Perkinsea</taxon>
        <taxon>Perkinsida</taxon>
        <taxon>Perkinsidae</taxon>
        <taxon>Perkinsus</taxon>
    </lineage>
</organism>
<name>A0A7J6LQI2_PERCH</name>
<accession>A0A7J6LQI2</accession>
<dbReference type="GO" id="GO:0005886">
    <property type="term" value="C:plasma membrane"/>
    <property type="evidence" value="ECO:0007669"/>
    <property type="project" value="TreeGrafter"/>
</dbReference>
<dbReference type="PANTHER" id="PTHR13018:SF5">
    <property type="entry name" value="RE44586P"/>
    <property type="match status" value="1"/>
</dbReference>
<keyword evidence="2 4" id="KW-0812">Transmembrane</keyword>
<keyword evidence="5" id="KW-1185">Reference proteome</keyword>
<sequence length="675" mass="76013">MVESIPPQYRSRRAIIEYFERILGRGSVYCAYVCRDTASLHKMLSQRSRRQFLADISCDSGGNLEEIERIEEKIEKTRRKLRVMHERGALLRKDLPSPAAARTGAPSPTREKFARHDSAALQSAVKAIDRAVGLIPSVIDDRDCTALVTFVDMRCRSAVSQLSLSQEPNHWEAPMPSDLIWENMTVARHVTETRGKVVFALLVVWGLFYTVPIAAIQELASTLTFNNTGANEDPPLFSRDWWIQLVHLYLPTFLQLVLLLALPAIFRFAAVYYERYKLRSEVTMHVARRFFVFQMLTVYVIVLGELWLNLGDIWDKYSAADTTVCLLKAIGKDVPNVAVYFITVVCAKIVTNVGMATFHPFELCALLIGYFRMEPQQRKYWVEDGRPVWEIEQKAAAEDRRRPGVNSGPELLPPIYENKLTPPTRWDLAHVYYSEDVPNILFVLNICITFAVISPLVLVAGSIFFLCAWVAFTYQFAHMHTHAYETGGLIWKHHFMCICVSLALSHIVLLGVLIAKFDMQDRVAHAQIIAVLVLPFFVWLYYRNCVSTYTRCTEYVSLSVAAGLDGSVKTKAAIGQVDPVIDESFSPELYVHPFLQNRTPIYDIRGPLPQQVAVKSDDSAAASAMTAPSMEVASSVRDTEVSAIVQKETDDDDDDFSDAESAAESMGAEPDETVV</sequence>
<feature type="transmembrane region" description="Helical" evidence="2">
    <location>
        <begin position="197"/>
        <end position="216"/>
    </location>
</feature>
<reference evidence="4 5" key="1">
    <citation type="submission" date="2020-04" db="EMBL/GenBank/DDBJ databases">
        <title>Perkinsus chesapeaki whole genome sequence.</title>
        <authorList>
            <person name="Bogema D.R."/>
        </authorList>
    </citation>
    <scope>NUCLEOTIDE SEQUENCE [LARGE SCALE GENOMIC DNA]</scope>
    <source>
        <strain evidence="4">ATCC PRA-425</strain>
    </source>
</reference>
<protein>
    <submittedName>
        <fullName evidence="4">Transmembrane protein 63C</fullName>
    </submittedName>
</protein>
<proteinExistence type="predicted"/>
<keyword evidence="2" id="KW-0472">Membrane</keyword>
<feature type="transmembrane region" description="Helical" evidence="2">
    <location>
        <begin position="440"/>
        <end position="473"/>
    </location>
</feature>
<evidence type="ECO:0000256" key="1">
    <source>
        <dbReference type="SAM" id="MobiDB-lite"/>
    </source>
</evidence>
<comment type="caution">
    <text evidence="4">The sequence shown here is derived from an EMBL/GenBank/DDBJ whole genome shotgun (WGS) entry which is preliminary data.</text>
</comment>
<feature type="domain" description="CSC1/OSCA1-like 7TM region" evidence="3">
    <location>
        <begin position="197"/>
        <end position="382"/>
    </location>
</feature>
<feature type="transmembrane region" description="Helical" evidence="2">
    <location>
        <begin position="522"/>
        <end position="542"/>
    </location>
</feature>